<organism evidence="1 2">
    <name type="scientific">Nereida ignava</name>
    <dbReference type="NCBI Taxonomy" id="282199"/>
    <lineage>
        <taxon>Bacteria</taxon>
        <taxon>Pseudomonadati</taxon>
        <taxon>Pseudomonadota</taxon>
        <taxon>Alphaproteobacteria</taxon>
        <taxon>Rhodobacterales</taxon>
        <taxon>Roseobacteraceae</taxon>
        <taxon>Nereida</taxon>
    </lineage>
</organism>
<dbReference type="EMBL" id="CVQV01000005">
    <property type="protein sequence ID" value="CRK75300.1"/>
    <property type="molecule type" value="Genomic_DNA"/>
</dbReference>
<evidence type="ECO:0000313" key="1">
    <source>
        <dbReference type="EMBL" id="CRK75300.1"/>
    </source>
</evidence>
<keyword evidence="2" id="KW-1185">Reference proteome</keyword>
<dbReference type="RefSeq" id="WP_048598682.1">
    <property type="nucleotide sequence ID" value="NZ_CBFHGK010000002.1"/>
</dbReference>
<name>A0A0U1NKQ1_9RHOB</name>
<gene>
    <name evidence="1" type="ORF">NIG5292_01344</name>
</gene>
<reference evidence="1 2" key="1">
    <citation type="submission" date="2015-04" db="EMBL/GenBank/DDBJ databases">
        <authorList>
            <person name="Syromyatnikov M.Y."/>
            <person name="Popov V.N."/>
        </authorList>
    </citation>
    <scope>NUCLEOTIDE SEQUENCE [LARGE SCALE GENOMIC DNA]</scope>
    <source>
        <strain evidence="1 2">CECT 5292</strain>
    </source>
</reference>
<dbReference type="OrthoDB" id="7869484at2"/>
<dbReference type="Proteomes" id="UP000048949">
    <property type="component" value="Unassembled WGS sequence"/>
</dbReference>
<proteinExistence type="predicted"/>
<sequence>MPTLDELLKKYNIDATVNPQSGPRAKLLAQANRMLSQLDKYKTEQELDGETTQYWWAPQSVDGKRRVSARYGAKVVEGMATYADNTLDSVRSTIQTFHKLIEDSDDATWAHEEERRKKK</sequence>
<protein>
    <submittedName>
        <fullName evidence="1">Uncharacterized protein</fullName>
    </submittedName>
</protein>
<dbReference type="AlphaFoldDB" id="A0A0U1NKQ1"/>
<evidence type="ECO:0000313" key="2">
    <source>
        <dbReference type="Proteomes" id="UP000048949"/>
    </source>
</evidence>
<accession>A0A0U1NKQ1</accession>